<evidence type="ECO:0000313" key="3">
    <source>
        <dbReference type="EMBL" id="CAK5273372.1"/>
    </source>
</evidence>
<evidence type="ECO:0000313" key="2">
    <source>
        <dbReference type="EMBL" id="CAK5269625.1"/>
    </source>
</evidence>
<name>A0AAD2H329_9AGAR</name>
<dbReference type="EMBL" id="CAVNYO010000346">
    <property type="protein sequence ID" value="CAK5273372.1"/>
    <property type="molecule type" value="Genomic_DNA"/>
</dbReference>
<sequence length="36" mass="4010">MRNGCQYLPPYFPTLIKITATVGLGERAEPILITCE</sequence>
<reference evidence="1" key="1">
    <citation type="submission" date="2023-11" db="EMBL/GenBank/DDBJ databases">
        <authorList>
            <person name="De Vega J J."/>
            <person name="De Vega J J."/>
        </authorList>
    </citation>
    <scope>NUCLEOTIDE SEQUENCE</scope>
</reference>
<proteinExistence type="predicted"/>
<organism evidence="1 4">
    <name type="scientific">Mycena citricolor</name>
    <dbReference type="NCBI Taxonomy" id="2018698"/>
    <lineage>
        <taxon>Eukaryota</taxon>
        <taxon>Fungi</taxon>
        <taxon>Dikarya</taxon>
        <taxon>Basidiomycota</taxon>
        <taxon>Agaricomycotina</taxon>
        <taxon>Agaricomycetes</taxon>
        <taxon>Agaricomycetidae</taxon>
        <taxon>Agaricales</taxon>
        <taxon>Marasmiineae</taxon>
        <taxon>Mycenaceae</taxon>
        <taxon>Mycena</taxon>
    </lineage>
</organism>
<dbReference type="AlphaFoldDB" id="A0AAD2H329"/>
<evidence type="ECO:0000313" key="4">
    <source>
        <dbReference type="Proteomes" id="UP001295794"/>
    </source>
</evidence>
<comment type="caution">
    <text evidence="1">The sequence shown here is derived from an EMBL/GenBank/DDBJ whole genome shotgun (WGS) entry which is preliminary data.</text>
</comment>
<dbReference type="EMBL" id="CAVNYO010000138">
    <property type="protein sequence ID" value="CAK5268102.1"/>
    <property type="molecule type" value="Genomic_DNA"/>
</dbReference>
<dbReference type="Proteomes" id="UP001295794">
    <property type="component" value="Unassembled WGS sequence"/>
</dbReference>
<keyword evidence="4" id="KW-1185">Reference proteome</keyword>
<evidence type="ECO:0000313" key="1">
    <source>
        <dbReference type="EMBL" id="CAK5268102.1"/>
    </source>
</evidence>
<gene>
    <name evidence="1" type="ORF">MYCIT1_LOCUS11150</name>
    <name evidence="2" type="ORF">MYCIT1_LOCUS13488</name>
    <name evidence="3" type="ORF">MYCIT1_LOCUS19817</name>
</gene>
<dbReference type="EMBL" id="CAVNYO010000149">
    <property type="protein sequence ID" value="CAK5269625.1"/>
    <property type="molecule type" value="Genomic_DNA"/>
</dbReference>
<accession>A0AAD2H329</accession>
<protein>
    <submittedName>
        <fullName evidence="1">Uncharacterized protein</fullName>
    </submittedName>
</protein>